<dbReference type="GO" id="GO:0008270">
    <property type="term" value="F:zinc ion binding"/>
    <property type="evidence" value="ECO:0007669"/>
    <property type="project" value="UniProtKB-KW"/>
</dbReference>
<keyword evidence="1" id="KW-0479">Metal-binding</keyword>
<organism evidence="4 5">
    <name type="scientific">Gigaspora margarita</name>
    <dbReference type="NCBI Taxonomy" id="4874"/>
    <lineage>
        <taxon>Eukaryota</taxon>
        <taxon>Fungi</taxon>
        <taxon>Fungi incertae sedis</taxon>
        <taxon>Mucoromycota</taxon>
        <taxon>Glomeromycotina</taxon>
        <taxon>Glomeromycetes</taxon>
        <taxon>Diversisporales</taxon>
        <taxon>Gigasporaceae</taxon>
        <taxon>Gigaspora</taxon>
    </lineage>
</organism>
<evidence type="ECO:0000313" key="4">
    <source>
        <dbReference type="EMBL" id="KAF0556449.1"/>
    </source>
</evidence>
<name>A0A8H4EUY2_GIGMA</name>
<gene>
    <name evidence="4" type="ORF">F8M41_015361</name>
</gene>
<sequence length="130" mass="15636">MSCFNFEASTFSQQHPYHYNDLDRRPERKNYPPPPTSKTRKSNRFICYNCRQYGHYAAECTFLYVSKIKENSDPNFTESLDDYFEDQDFSSGESYYEYNSDDKESEETEEETDINFFDQETFYQQPLGQM</sequence>
<comment type="caution">
    <text evidence="4">The sequence shown here is derived from an EMBL/GenBank/DDBJ whole genome shotgun (WGS) entry which is preliminary data.</text>
</comment>
<dbReference type="InterPro" id="IPR001878">
    <property type="entry name" value="Znf_CCHC"/>
</dbReference>
<dbReference type="GO" id="GO:0003676">
    <property type="term" value="F:nucleic acid binding"/>
    <property type="evidence" value="ECO:0007669"/>
    <property type="project" value="InterPro"/>
</dbReference>
<keyword evidence="1" id="KW-0862">Zinc</keyword>
<evidence type="ECO:0000256" key="1">
    <source>
        <dbReference type="PROSITE-ProRule" id="PRU00047"/>
    </source>
</evidence>
<dbReference type="SUPFAM" id="SSF57756">
    <property type="entry name" value="Retrovirus zinc finger-like domains"/>
    <property type="match status" value="1"/>
</dbReference>
<proteinExistence type="predicted"/>
<dbReference type="Proteomes" id="UP000439903">
    <property type="component" value="Unassembled WGS sequence"/>
</dbReference>
<protein>
    <recommendedName>
        <fullName evidence="3">CCHC-type domain-containing protein</fullName>
    </recommendedName>
</protein>
<evidence type="ECO:0000259" key="3">
    <source>
        <dbReference type="PROSITE" id="PS50158"/>
    </source>
</evidence>
<reference evidence="4 5" key="1">
    <citation type="journal article" date="2019" name="Environ. Microbiol.">
        <title>At the nexus of three kingdoms: the genome of the mycorrhizal fungus Gigaspora margarita provides insights into plant, endobacterial and fungal interactions.</title>
        <authorList>
            <person name="Venice F."/>
            <person name="Ghignone S."/>
            <person name="Salvioli di Fossalunga A."/>
            <person name="Amselem J."/>
            <person name="Novero M."/>
            <person name="Xianan X."/>
            <person name="Sedzielewska Toro K."/>
            <person name="Morin E."/>
            <person name="Lipzen A."/>
            <person name="Grigoriev I.V."/>
            <person name="Henrissat B."/>
            <person name="Martin F.M."/>
            <person name="Bonfante P."/>
        </authorList>
    </citation>
    <scope>NUCLEOTIDE SEQUENCE [LARGE SCALE GENOMIC DNA]</scope>
    <source>
        <strain evidence="4 5">BEG34</strain>
    </source>
</reference>
<dbReference type="OrthoDB" id="10510675at2759"/>
<dbReference type="Pfam" id="PF00098">
    <property type="entry name" value="zf-CCHC"/>
    <property type="match status" value="1"/>
</dbReference>
<dbReference type="AlphaFoldDB" id="A0A8H4EUY2"/>
<evidence type="ECO:0000313" key="5">
    <source>
        <dbReference type="Proteomes" id="UP000439903"/>
    </source>
</evidence>
<dbReference type="Gene3D" id="4.10.60.10">
    <property type="entry name" value="Zinc finger, CCHC-type"/>
    <property type="match status" value="1"/>
</dbReference>
<feature type="compositionally biased region" description="Acidic residues" evidence="2">
    <location>
        <begin position="103"/>
        <end position="112"/>
    </location>
</feature>
<dbReference type="InterPro" id="IPR036875">
    <property type="entry name" value="Znf_CCHC_sf"/>
</dbReference>
<accession>A0A8H4EUY2</accession>
<evidence type="ECO:0000256" key="2">
    <source>
        <dbReference type="SAM" id="MobiDB-lite"/>
    </source>
</evidence>
<dbReference type="PROSITE" id="PS50158">
    <property type="entry name" value="ZF_CCHC"/>
    <property type="match status" value="1"/>
</dbReference>
<keyword evidence="1" id="KW-0863">Zinc-finger</keyword>
<feature type="region of interest" description="Disordered" evidence="2">
    <location>
        <begin position="17"/>
        <end position="40"/>
    </location>
</feature>
<dbReference type="SMART" id="SM00343">
    <property type="entry name" value="ZnF_C2HC"/>
    <property type="match status" value="1"/>
</dbReference>
<keyword evidence="5" id="KW-1185">Reference proteome</keyword>
<feature type="region of interest" description="Disordered" evidence="2">
    <location>
        <begin position="92"/>
        <end position="112"/>
    </location>
</feature>
<feature type="domain" description="CCHC-type" evidence="3">
    <location>
        <begin position="47"/>
        <end position="60"/>
    </location>
</feature>
<dbReference type="EMBL" id="WTPW01000033">
    <property type="protein sequence ID" value="KAF0556449.1"/>
    <property type="molecule type" value="Genomic_DNA"/>
</dbReference>
<feature type="compositionally biased region" description="Basic and acidic residues" evidence="2">
    <location>
        <begin position="18"/>
        <end position="30"/>
    </location>
</feature>